<evidence type="ECO:0000313" key="6">
    <source>
        <dbReference type="EMBL" id="GMA90327.1"/>
    </source>
</evidence>
<evidence type="ECO:0000313" key="7">
    <source>
        <dbReference type="Proteomes" id="UP001157069"/>
    </source>
</evidence>
<proteinExistence type="predicted"/>
<reference evidence="7" key="1">
    <citation type="journal article" date="2019" name="Int. J. Syst. Evol. Microbiol.">
        <title>The Global Catalogue of Microorganisms (GCM) 10K type strain sequencing project: providing services to taxonomists for standard genome sequencing and annotation.</title>
        <authorList>
            <consortium name="The Broad Institute Genomics Platform"/>
            <consortium name="The Broad Institute Genome Sequencing Center for Infectious Disease"/>
            <person name="Wu L."/>
            <person name="Ma J."/>
        </authorList>
    </citation>
    <scope>NUCLEOTIDE SEQUENCE [LARGE SCALE GENOMIC DNA]</scope>
    <source>
        <strain evidence="7">NBRC 108755</strain>
    </source>
</reference>
<dbReference type="InterPro" id="IPR027417">
    <property type="entry name" value="P-loop_NTPase"/>
</dbReference>
<dbReference type="EMBL" id="BSVA01000001">
    <property type="protein sequence ID" value="GMA90327.1"/>
    <property type="molecule type" value="Genomic_DNA"/>
</dbReference>
<comment type="caution">
    <text evidence="6">The sequence shown here is derived from an EMBL/GenBank/DDBJ whole genome shotgun (WGS) entry which is preliminary data.</text>
</comment>
<dbReference type="InterPro" id="IPR050474">
    <property type="entry name" value="Hel308_SKI2-like"/>
</dbReference>
<dbReference type="InterPro" id="IPR011545">
    <property type="entry name" value="DEAD/DEAH_box_helicase_dom"/>
</dbReference>
<keyword evidence="7" id="KW-1185">Reference proteome</keyword>
<evidence type="ECO:0000256" key="2">
    <source>
        <dbReference type="ARBA" id="ARBA00022801"/>
    </source>
</evidence>
<evidence type="ECO:0000259" key="5">
    <source>
        <dbReference type="PROSITE" id="PS51192"/>
    </source>
</evidence>
<sequence length="608" mass="67593">MERALDIALLGGALAQRSGLPTPEQLQDLLATAEIGLILRRDRIAPELLDTAWYLHGIASVSGAAERYTLVRQRQAFLVSAHVFDLAMANPDRTREEMLSFGFASAIGYRRGGREPNATAISERLRKTNDQEEFDVTRQLALAPLEVGAAFLGLDARTLFQRFAVWRRQFADLATISELTDLRSTAYGPSQFVTLGAEDLLHFLVRGNLERRDRGLQRLRAVVADEVGPEDLNARWVAGHILQFVDEAWAGSVWNPTILPPSVPSVVRQTFASGSPAVVTLWEPQRNLLASTPSPLNGNVTRMVLAVPTSGGKTLMAQLLAANFLAESNRSVCYVVPTRSLGREVRRAMARRVRMLQKEAGPELPDYPTLWDLMTFDGGNDEPSDVDVMTPERLVQLIRHDASGTLDRYGMFVFDEAQLLKEQGRGFALESAISALDLLTRETDHRIVLISAAMGNVGSIAQWLSPNGAALVNESDWRGPRRLHAVFNTDADWELTSVESGAGTVWPFRHTTELKGLIRLRLANGQVTTLSTQGDTGWRLVRKSKDGESGLNRRRSTEIARPRIMSLRQTWFGRSVTQVPFLWWPPRSSKPNPSLLPLQHRTRWSTQG</sequence>
<organism evidence="6 7">
    <name type="scientific">Homoserinibacter gongjuensis</name>
    <dbReference type="NCBI Taxonomy" id="1162968"/>
    <lineage>
        <taxon>Bacteria</taxon>
        <taxon>Bacillati</taxon>
        <taxon>Actinomycetota</taxon>
        <taxon>Actinomycetes</taxon>
        <taxon>Micrococcales</taxon>
        <taxon>Microbacteriaceae</taxon>
        <taxon>Homoserinibacter</taxon>
    </lineage>
</organism>
<evidence type="ECO:0000256" key="1">
    <source>
        <dbReference type="ARBA" id="ARBA00022741"/>
    </source>
</evidence>
<keyword evidence="3" id="KW-0347">Helicase</keyword>
<keyword evidence="4" id="KW-0067">ATP-binding</keyword>
<keyword evidence="2" id="KW-0378">Hydrolase</keyword>
<dbReference type="Gene3D" id="3.40.50.300">
    <property type="entry name" value="P-loop containing nucleotide triphosphate hydrolases"/>
    <property type="match status" value="1"/>
</dbReference>
<dbReference type="Pfam" id="PF00270">
    <property type="entry name" value="DEAD"/>
    <property type="match status" value="1"/>
</dbReference>
<keyword evidence="1" id="KW-0547">Nucleotide-binding</keyword>
<dbReference type="Proteomes" id="UP001157069">
    <property type="component" value="Unassembled WGS sequence"/>
</dbReference>
<dbReference type="SMART" id="SM00487">
    <property type="entry name" value="DEXDc"/>
    <property type="match status" value="1"/>
</dbReference>
<dbReference type="PANTHER" id="PTHR47961:SF6">
    <property type="entry name" value="DNA-DIRECTED DNA POLYMERASE"/>
    <property type="match status" value="1"/>
</dbReference>
<accession>A0ABQ6JPU1</accession>
<gene>
    <name evidence="6" type="ORF">GCM10025869_08560</name>
</gene>
<dbReference type="PANTHER" id="PTHR47961">
    <property type="entry name" value="DNA POLYMERASE THETA, PUTATIVE (AFU_ORTHOLOGUE AFUA_1G05260)-RELATED"/>
    <property type="match status" value="1"/>
</dbReference>
<protein>
    <recommendedName>
        <fullName evidence="5">Helicase ATP-binding domain-containing protein</fullName>
    </recommendedName>
</protein>
<evidence type="ECO:0000256" key="4">
    <source>
        <dbReference type="ARBA" id="ARBA00022840"/>
    </source>
</evidence>
<dbReference type="PROSITE" id="PS51192">
    <property type="entry name" value="HELICASE_ATP_BIND_1"/>
    <property type="match status" value="1"/>
</dbReference>
<dbReference type="InterPro" id="IPR014001">
    <property type="entry name" value="Helicase_ATP-bd"/>
</dbReference>
<feature type="domain" description="Helicase ATP-binding" evidence="5">
    <location>
        <begin position="294"/>
        <end position="472"/>
    </location>
</feature>
<dbReference type="SUPFAM" id="SSF52540">
    <property type="entry name" value="P-loop containing nucleoside triphosphate hydrolases"/>
    <property type="match status" value="1"/>
</dbReference>
<name>A0ABQ6JPU1_9MICO</name>
<evidence type="ECO:0000256" key="3">
    <source>
        <dbReference type="ARBA" id="ARBA00022806"/>
    </source>
</evidence>